<dbReference type="AlphaFoldDB" id="A0A7K1GDJ3"/>
<evidence type="ECO:0000313" key="2">
    <source>
        <dbReference type="Proteomes" id="UP000447545"/>
    </source>
</evidence>
<organism evidence="1 2">
    <name type="scientific">Winogradskyella ouciana</name>
    <dbReference type="NCBI Taxonomy" id="2608631"/>
    <lineage>
        <taxon>Bacteria</taxon>
        <taxon>Pseudomonadati</taxon>
        <taxon>Bacteroidota</taxon>
        <taxon>Flavobacteriia</taxon>
        <taxon>Flavobacteriales</taxon>
        <taxon>Flavobacteriaceae</taxon>
        <taxon>Winogradskyella</taxon>
    </lineage>
</organism>
<dbReference type="RefSeq" id="WP_155089226.1">
    <property type="nucleotide sequence ID" value="NZ_WJYA01000005.1"/>
</dbReference>
<dbReference type="Proteomes" id="UP000447545">
    <property type="component" value="Unassembled WGS sequence"/>
</dbReference>
<accession>A0A7K1GDJ3</accession>
<comment type="caution">
    <text evidence="1">The sequence shown here is derived from an EMBL/GenBank/DDBJ whole genome shotgun (WGS) entry which is preliminary data.</text>
</comment>
<sequence length="339" mass="39660">MNNIFIALSTHHVKYCEKIAQQQKKATNILITSRDFEVDKTIFDRLIYLKSKAYNQSDSTVSKIKTIIKKASVYKDVVAQLRDLRNKAQLRVYFSSLEDMLSNHMLFYFSRNIEGVVIEDGVLNYYMHTLEEVSQFNFLVKRLIALAYGIKIKPYIGHTSGIDYDKVKYQLVRQPNFAIKPEKSRQLPQEKRKLTELSNNNLIVGQEPYGNMFGSDVYISKLKKLLTQVIGSDNYSATHKIYYKPHRHGPRLDFEALKRDFKNHNLIYVDDETSMEDLYFDELKCRNIYTFDSSAVFSIYSEAPLQLKEQINITVMPFYKSVLNPLFKKLNFTIIENDL</sequence>
<evidence type="ECO:0000313" key="1">
    <source>
        <dbReference type="EMBL" id="MTE27213.1"/>
    </source>
</evidence>
<reference evidence="1 2" key="1">
    <citation type="submission" date="2019-11" db="EMBL/GenBank/DDBJ databases">
        <title>Winogradskyella ouciana sp. nov., isolated from the hadal seawater of the Mariana Trench.</title>
        <authorList>
            <person name="Liu R."/>
        </authorList>
    </citation>
    <scope>NUCLEOTIDE SEQUENCE [LARGE SCALE GENOMIC DNA]</scope>
    <source>
        <strain evidence="1 2">ZXX205</strain>
    </source>
</reference>
<dbReference type="Gene3D" id="3.40.50.11110">
    <property type="entry name" value="Sialyltransferase, C-terminal GT-B Rossman nucleotide-binding domain"/>
    <property type="match status" value="1"/>
</dbReference>
<protein>
    <recommendedName>
        <fullName evidence="3">Glycosyltransferase family 52</fullName>
    </recommendedName>
</protein>
<gene>
    <name evidence="1" type="ORF">F1003_09775</name>
</gene>
<name>A0A7K1GDJ3_9FLAO</name>
<evidence type="ECO:0008006" key="3">
    <source>
        <dbReference type="Google" id="ProtNLM"/>
    </source>
</evidence>
<keyword evidence="2" id="KW-1185">Reference proteome</keyword>
<proteinExistence type="predicted"/>
<dbReference type="EMBL" id="WJYA01000005">
    <property type="protein sequence ID" value="MTE27213.1"/>
    <property type="molecule type" value="Genomic_DNA"/>
</dbReference>